<name>A0A2P6QTM6_ROSCH</name>
<keyword evidence="6" id="KW-0808">Transferase</keyword>
<protein>
    <submittedName>
        <fullName evidence="6">Putative non-specific serine/threonine protein kinase</fullName>
        <ecNumber evidence="6">2.7.11.1</ecNumber>
    </submittedName>
</protein>
<comment type="subunit">
    <text evidence="3">P1 and P2 exist as dimers at the large ribosomal subunit.</text>
</comment>
<dbReference type="InterPro" id="IPR038716">
    <property type="entry name" value="P1/P2_N_sf"/>
</dbReference>
<dbReference type="SUPFAM" id="SSF52058">
    <property type="entry name" value="L domain-like"/>
    <property type="match status" value="1"/>
</dbReference>
<keyword evidence="5" id="KW-0687">Ribonucleoprotein</keyword>
<dbReference type="AlphaFoldDB" id="A0A2P6QTM6"/>
<dbReference type="EC" id="2.7.11.1" evidence="6"/>
<evidence type="ECO:0000256" key="3">
    <source>
        <dbReference type="ARBA" id="ARBA00011266"/>
    </source>
</evidence>
<keyword evidence="4" id="KW-0689">Ribosomal protein</keyword>
<sequence>MKVVAAYLLTVLGGNASLSAKDLEDHSRLRSFNVNNLTGPISVFLGYISTLKYLNLETNMCSGTVPPELGKLVNLQNLNCMREY</sequence>
<evidence type="ECO:0000256" key="1">
    <source>
        <dbReference type="ARBA" id="ARBA00004479"/>
    </source>
</evidence>
<proteinExistence type="inferred from homology"/>
<evidence type="ECO:0000313" key="6">
    <source>
        <dbReference type="EMBL" id="PRQ37533.1"/>
    </source>
</evidence>
<dbReference type="Gene3D" id="1.10.10.1410">
    <property type="match status" value="1"/>
</dbReference>
<dbReference type="Gene3D" id="3.80.10.10">
    <property type="entry name" value="Ribonuclease Inhibitor"/>
    <property type="match status" value="1"/>
</dbReference>
<dbReference type="GO" id="GO:0004674">
    <property type="term" value="F:protein serine/threonine kinase activity"/>
    <property type="evidence" value="ECO:0007669"/>
    <property type="project" value="UniProtKB-KW"/>
</dbReference>
<evidence type="ECO:0000256" key="5">
    <source>
        <dbReference type="ARBA" id="ARBA00023274"/>
    </source>
</evidence>
<dbReference type="Gramene" id="PRQ37533">
    <property type="protein sequence ID" value="PRQ37533"/>
    <property type="gene ID" value="RchiOBHm_Chr4g0403621"/>
</dbReference>
<dbReference type="PANTHER" id="PTHR48006:SF66">
    <property type="entry name" value="PROTEIN KINASE DOMAIN-CONTAINING PROTEIN"/>
    <property type="match status" value="1"/>
</dbReference>
<evidence type="ECO:0000313" key="7">
    <source>
        <dbReference type="Proteomes" id="UP000238479"/>
    </source>
</evidence>
<dbReference type="Proteomes" id="UP000238479">
    <property type="component" value="Chromosome 4"/>
</dbReference>
<dbReference type="GO" id="GO:0005840">
    <property type="term" value="C:ribosome"/>
    <property type="evidence" value="ECO:0007669"/>
    <property type="project" value="UniProtKB-KW"/>
</dbReference>
<reference evidence="6 7" key="1">
    <citation type="journal article" date="2018" name="Nat. Genet.">
        <title>The Rosa genome provides new insights in the design of modern roses.</title>
        <authorList>
            <person name="Bendahmane M."/>
        </authorList>
    </citation>
    <scope>NUCLEOTIDE SEQUENCE [LARGE SCALE GENOMIC DNA]</scope>
    <source>
        <strain evidence="7">cv. Old Blush</strain>
    </source>
</reference>
<gene>
    <name evidence="6" type="ORF">RchiOBHm_Chr4g0403621</name>
</gene>
<comment type="similarity">
    <text evidence="2">Belongs to the eukaryotic ribosomal protein P1/P2 family.</text>
</comment>
<dbReference type="InterPro" id="IPR032675">
    <property type="entry name" value="LRR_dom_sf"/>
</dbReference>
<organism evidence="6 7">
    <name type="scientific">Rosa chinensis</name>
    <name type="common">China rose</name>
    <dbReference type="NCBI Taxonomy" id="74649"/>
    <lineage>
        <taxon>Eukaryota</taxon>
        <taxon>Viridiplantae</taxon>
        <taxon>Streptophyta</taxon>
        <taxon>Embryophyta</taxon>
        <taxon>Tracheophyta</taxon>
        <taxon>Spermatophyta</taxon>
        <taxon>Magnoliopsida</taxon>
        <taxon>eudicotyledons</taxon>
        <taxon>Gunneridae</taxon>
        <taxon>Pentapetalae</taxon>
        <taxon>rosids</taxon>
        <taxon>fabids</taxon>
        <taxon>Rosales</taxon>
        <taxon>Rosaceae</taxon>
        <taxon>Rosoideae</taxon>
        <taxon>Rosoideae incertae sedis</taxon>
        <taxon>Rosa</taxon>
    </lineage>
</organism>
<dbReference type="OrthoDB" id="676979at2759"/>
<comment type="subcellular location">
    <subcellularLocation>
        <location evidence="1">Membrane</location>
        <topology evidence="1">Single-pass type I membrane protein</topology>
    </subcellularLocation>
</comment>
<dbReference type="EMBL" id="PDCK01000042">
    <property type="protein sequence ID" value="PRQ37533.1"/>
    <property type="molecule type" value="Genomic_DNA"/>
</dbReference>
<dbReference type="PANTHER" id="PTHR48006">
    <property type="entry name" value="LEUCINE-RICH REPEAT-CONTAINING PROTEIN DDB_G0281931-RELATED"/>
    <property type="match status" value="1"/>
</dbReference>
<dbReference type="GO" id="GO:1990904">
    <property type="term" value="C:ribonucleoprotein complex"/>
    <property type="evidence" value="ECO:0007669"/>
    <property type="project" value="UniProtKB-KW"/>
</dbReference>
<evidence type="ECO:0000256" key="4">
    <source>
        <dbReference type="ARBA" id="ARBA00022980"/>
    </source>
</evidence>
<evidence type="ECO:0000256" key="2">
    <source>
        <dbReference type="ARBA" id="ARBA00005436"/>
    </source>
</evidence>
<keyword evidence="6" id="KW-0418">Kinase</keyword>
<dbReference type="GO" id="GO:0016020">
    <property type="term" value="C:membrane"/>
    <property type="evidence" value="ECO:0007669"/>
    <property type="project" value="UniProtKB-SubCell"/>
</dbReference>
<accession>A0A2P6QTM6</accession>
<keyword evidence="6" id="KW-0723">Serine/threonine-protein kinase</keyword>
<keyword evidence="7" id="KW-1185">Reference proteome</keyword>
<dbReference type="InterPro" id="IPR051824">
    <property type="entry name" value="LRR_Rcpt-Like_S/T_Kinase"/>
</dbReference>
<comment type="caution">
    <text evidence="6">The sequence shown here is derived from an EMBL/GenBank/DDBJ whole genome shotgun (WGS) entry which is preliminary data.</text>
</comment>